<evidence type="ECO:0000313" key="4">
    <source>
        <dbReference type="Proteomes" id="UP000325529"/>
    </source>
</evidence>
<dbReference type="Pfam" id="PF20568">
    <property type="entry name" value="DUF6777"/>
    <property type="match status" value="1"/>
</dbReference>
<feature type="compositionally biased region" description="Basic and acidic residues" evidence="1">
    <location>
        <begin position="242"/>
        <end position="252"/>
    </location>
</feature>
<feature type="compositionally biased region" description="Basic and acidic residues" evidence="1">
    <location>
        <begin position="23"/>
        <end position="35"/>
    </location>
</feature>
<dbReference type="OrthoDB" id="4655582at2"/>
<feature type="compositionally biased region" description="Polar residues" evidence="1">
    <location>
        <begin position="272"/>
        <end position="283"/>
    </location>
</feature>
<dbReference type="EMBL" id="CP023699">
    <property type="protein sequence ID" value="QEU97060.1"/>
    <property type="molecule type" value="Genomic_DNA"/>
</dbReference>
<keyword evidence="4" id="KW-1185">Reference proteome</keyword>
<feature type="compositionally biased region" description="Low complexity" evidence="1">
    <location>
        <begin position="295"/>
        <end position="322"/>
    </location>
</feature>
<feature type="domain" description="DUF6777" evidence="2">
    <location>
        <begin position="80"/>
        <end position="242"/>
    </location>
</feature>
<feature type="compositionally biased region" description="Polar residues" evidence="1">
    <location>
        <begin position="72"/>
        <end position="84"/>
    </location>
</feature>
<feature type="compositionally biased region" description="Pro residues" evidence="1">
    <location>
        <begin position="255"/>
        <end position="265"/>
    </location>
</feature>
<organism evidence="3 4">
    <name type="scientific">Streptomyces kanamyceticus</name>
    <dbReference type="NCBI Taxonomy" id="1967"/>
    <lineage>
        <taxon>Bacteria</taxon>
        <taxon>Bacillati</taxon>
        <taxon>Actinomycetota</taxon>
        <taxon>Actinomycetes</taxon>
        <taxon>Kitasatosporales</taxon>
        <taxon>Streptomycetaceae</taxon>
        <taxon>Streptomyces</taxon>
    </lineage>
</organism>
<proteinExistence type="predicted"/>
<feature type="compositionally biased region" description="Pro residues" evidence="1">
    <location>
        <begin position="323"/>
        <end position="347"/>
    </location>
</feature>
<dbReference type="AlphaFoldDB" id="A0A5J6GM99"/>
<dbReference type="KEGG" id="ska:CP970_03200"/>
<feature type="compositionally biased region" description="Pro residues" evidence="1">
    <location>
        <begin position="58"/>
        <end position="69"/>
    </location>
</feature>
<name>A0A5J6GM99_STRKN</name>
<evidence type="ECO:0000259" key="2">
    <source>
        <dbReference type="Pfam" id="PF20568"/>
    </source>
</evidence>
<evidence type="ECO:0000256" key="1">
    <source>
        <dbReference type="SAM" id="MobiDB-lite"/>
    </source>
</evidence>
<reference evidence="3 4" key="1">
    <citation type="submission" date="2017-09" db="EMBL/GenBank/DDBJ databases">
        <authorList>
            <person name="Lee N."/>
            <person name="Cho B.-K."/>
        </authorList>
    </citation>
    <scope>NUCLEOTIDE SEQUENCE [LARGE SCALE GENOMIC DNA]</scope>
    <source>
        <strain evidence="3 4">ATCC 12853</strain>
    </source>
</reference>
<feature type="region of interest" description="Disordered" evidence="1">
    <location>
        <begin position="23"/>
        <end position="87"/>
    </location>
</feature>
<evidence type="ECO:0000313" key="3">
    <source>
        <dbReference type="EMBL" id="QEU97060.1"/>
    </source>
</evidence>
<dbReference type="InterPro" id="IPR046704">
    <property type="entry name" value="DUF6777"/>
</dbReference>
<feature type="region of interest" description="Disordered" evidence="1">
    <location>
        <begin position="242"/>
        <end position="399"/>
    </location>
</feature>
<protein>
    <recommendedName>
        <fullName evidence="2">DUF6777 domain-containing protein</fullName>
    </recommendedName>
</protein>
<accession>A0A5J6GM99</accession>
<dbReference type="Proteomes" id="UP000325529">
    <property type="component" value="Chromosome"/>
</dbReference>
<gene>
    <name evidence="3" type="ORF">CP970_03200</name>
</gene>
<sequence length="399" mass="41066">MTFAISTALAVAGVAGLAGCAGDGDKNAADGERELFMQPVAAQGPDPFTDSTAKSTATPPPVTRSPQPSPTGSATPQGTRSISGGTPGLYGGTHAVGSCDVGQQIRFLTADQAKARAFAEASGIEAAAIPGFLRGLTPVVLRADTRVTNHGFRGGSATSFQSVLQSGTAVLVDERGLPRVRCACGNPLKPPVAFQGAPRHNGQPWGGYQPTRVVVVTPAPRPITNITIVNIVNNTWIERKIGDEDADEDRRAKPPVSPTQTPTPTPKDSGGDQDQGTPDQNVVPNDPGRTDPGRTDPGQTDPTDPDSSSVDCPTPSAVTGTPTEPPSPPPPGCPTPTTTPPSEVPPQEPEDQPHDESPEDIGPETVPDAPDQSDDGLVPDDPYLSENPLDDSDPGSFAS</sequence>